<evidence type="ECO:0000259" key="2">
    <source>
        <dbReference type="Pfam" id="PF09335"/>
    </source>
</evidence>
<dbReference type="PANTHER" id="PTHR46826:SF1">
    <property type="entry name" value="TVP38_TMEM64 FAMILY MEMBRANE PROTEIN YDJX"/>
    <property type="match status" value="1"/>
</dbReference>
<keyword evidence="1" id="KW-0472">Membrane</keyword>
<dbReference type="InterPro" id="IPR053240">
    <property type="entry name" value="VTT_domain"/>
</dbReference>
<feature type="transmembrane region" description="Helical" evidence="1">
    <location>
        <begin position="278"/>
        <end position="295"/>
    </location>
</feature>
<sequence length="330" mass="34265">MRGEGCFSQSPPGCERATSGLGFVQSGAWLARGRVSRSSISPRIARGQGVRVHGSVPAWNQRRNVVSCTVQEEANGRAALSSQQILGLVTTGVIVGGGILAGSMLGGRTMDFVRVFSDWVLSLGPAGSIAYGLMYTLLEIFAVPALPLTVGCGYLFGPVKGTAIVSLSSTAAAGLSFIISRYALRDVFGRLAANNAKFRAIDKAVSKEGFKYTLLLRLSPLLPFALSNYLYGLTSLRFAPYILGSWLGMLPGTIAYVYGGAAAGELSNVAGGSGSPNYALLAIGGLATVAVLYNVTKLANGAMEDEGAETTEHKNIDLLTGAGGKQGISK</sequence>
<proteinExistence type="predicted"/>
<keyword evidence="4" id="KW-1185">Reference proteome</keyword>
<dbReference type="AlphaFoldDB" id="A0AAV8UTT3"/>
<dbReference type="EMBL" id="JAMWBK010000004">
    <property type="protein sequence ID" value="KAJ8905965.1"/>
    <property type="molecule type" value="Genomic_DNA"/>
</dbReference>
<protein>
    <recommendedName>
        <fullName evidence="2">VTT domain-containing protein</fullName>
    </recommendedName>
</protein>
<feature type="transmembrane region" description="Helical" evidence="1">
    <location>
        <begin position="85"/>
        <end position="109"/>
    </location>
</feature>
<feature type="transmembrane region" description="Helical" evidence="1">
    <location>
        <begin position="129"/>
        <end position="156"/>
    </location>
</feature>
<comment type="caution">
    <text evidence="3">The sequence shown here is derived from an EMBL/GenBank/DDBJ whole genome shotgun (WGS) entry which is preliminary data.</text>
</comment>
<organism evidence="3 4">
    <name type="scientific">Rhodosorus marinus</name>
    <dbReference type="NCBI Taxonomy" id="101924"/>
    <lineage>
        <taxon>Eukaryota</taxon>
        <taxon>Rhodophyta</taxon>
        <taxon>Stylonematophyceae</taxon>
        <taxon>Stylonematales</taxon>
        <taxon>Stylonemataceae</taxon>
        <taxon>Rhodosorus</taxon>
    </lineage>
</organism>
<evidence type="ECO:0000256" key="1">
    <source>
        <dbReference type="SAM" id="Phobius"/>
    </source>
</evidence>
<dbReference type="PANTHER" id="PTHR46826">
    <property type="match status" value="1"/>
</dbReference>
<gene>
    <name evidence="3" type="ORF">NDN08_002466</name>
</gene>
<dbReference type="Pfam" id="PF09335">
    <property type="entry name" value="VTT_dom"/>
    <property type="match status" value="1"/>
</dbReference>
<name>A0AAV8UTT3_9RHOD</name>
<evidence type="ECO:0000313" key="4">
    <source>
        <dbReference type="Proteomes" id="UP001157974"/>
    </source>
</evidence>
<feature type="domain" description="VTT" evidence="2">
    <location>
        <begin position="143"/>
        <end position="261"/>
    </location>
</feature>
<dbReference type="Proteomes" id="UP001157974">
    <property type="component" value="Unassembled WGS sequence"/>
</dbReference>
<feature type="transmembrane region" description="Helical" evidence="1">
    <location>
        <begin position="238"/>
        <end position="258"/>
    </location>
</feature>
<reference evidence="3 4" key="1">
    <citation type="journal article" date="2023" name="Nat. Commun.">
        <title>Origin of minicircular mitochondrial genomes in red algae.</title>
        <authorList>
            <person name="Lee Y."/>
            <person name="Cho C.H."/>
            <person name="Lee Y.M."/>
            <person name="Park S.I."/>
            <person name="Yang J.H."/>
            <person name="West J.A."/>
            <person name="Bhattacharya D."/>
            <person name="Yoon H.S."/>
        </authorList>
    </citation>
    <scope>NUCLEOTIDE SEQUENCE [LARGE SCALE GENOMIC DNA]</scope>
    <source>
        <strain evidence="3 4">CCMP1338</strain>
        <tissue evidence="3">Whole cell</tissue>
    </source>
</reference>
<feature type="transmembrane region" description="Helical" evidence="1">
    <location>
        <begin position="163"/>
        <end position="184"/>
    </location>
</feature>
<dbReference type="InterPro" id="IPR032816">
    <property type="entry name" value="VTT_dom"/>
</dbReference>
<keyword evidence="1" id="KW-0812">Transmembrane</keyword>
<evidence type="ECO:0000313" key="3">
    <source>
        <dbReference type="EMBL" id="KAJ8905965.1"/>
    </source>
</evidence>
<accession>A0AAV8UTT3</accession>
<keyword evidence="1" id="KW-1133">Transmembrane helix</keyword>